<feature type="region of interest" description="Disordered" evidence="5">
    <location>
        <begin position="1"/>
        <end position="98"/>
    </location>
</feature>
<proteinExistence type="predicted"/>
<dbReference type="SUPFAM" id="SSF90229">
    <property type="entry name" value="CCCH zinc finger"/>
    <property type="match status" value="1"/>
</dbReference>
<dbReference type="PANTHER" id="PTHR21099:SF2">
    <property type="entry name" value="SI:CH211-113E8.11"/>
    <property type="match status" value="1"/>
</dbReference>
<keyword evidence="2 4" id="KW-0863">Zinc-finger</keyword>
<evidence type="ECO:0000256" key="5">
    <source>
        <dbReference type="SAM" id="MobiDB-lite"/>
    </source>
</evidence>
<feature type="compositionally biased region" description="Low complexity" evidence="5">
    <location>
        <begin position="1"/>
        <end position="16"/>
    </location>
</feature>
<evidence type="ECO:0000256" key="2">
    <source>
        <dbReference type="ARBA" id="ARBA00022771"/>
    </source>
</evidence>
<evidence type="ECO:0000313" key="8">
    <source>
        <dbReference type="Proteomes" id="UP001369086"/>
    </source>
</evidence>
<evidence type="ECO:0000256" key="1">
    <source>
        <dbReference type="ARBA" id="ARBA00022723"/>
    </source>
</evidence>
<reference evidence="7 8" key="1">
    <citation type="submission" date="2021-05" db="EMBL/GenBank/DDBJ databases">
        <authorList>
            <person name="Zahm M."/>
            <person name="Klopp C."/>
            <person name="Cabau C."/>
            <person name="Kuhl H."/>
            <person name="Suciu R."/>
            <person name="Ciorpac M."/>
            <person name="Holostenco D."/>
            <person name="Gessner J."/>
            <person name="Wuertz S."/>
            <person name="Hohne C."/>
            <person name="Stock M."/>
            <person name="Gislard M."/>
            <person name="Lluch J."/>
            <person name="Milhes M."/>
            <person name="Lampietro C."/>
            <person name="Lopez Roques C."/>
            <person name="Donnadieu C."/>
            <person name="Du K."/>
            <person name="Schartl M."/>
            <person name="Guiguen Y."/>
        </authorList>
    </citation>
    <scope>NUCLEOTIDE SEQUENCE [LARGE SCALE GENOMIC DNA]</scope>
    <source>
        <strain evidence="7">Hh-F2</strain>
        <tissue evidence="7">Blood</tissue>
    </source>
</reference>
<feature type="region of interest" description="Disordered" evidence="5">
    <location>
        <begin position="153"/>
        <end position="274"/>
    </location>
</feature>
<keyword evidence="3 4" id="KW-0862">Zinc</keyword>
<dbReference type="InterPro" id="IPR000571">
    <property type="entry name" value="Znf_CCCH"/>
</dbReference>
<dbReference type="Proteomes" id="UP001369086">
    <property type="component" value="Unassembled WGS sequence"/>
</dbReference>
<dbReference type="InterPro" id="IPR036855">
    <property type="entry name" value="Znf_CCCH_sf"/>
</dbReference>
<dbReference type="InterPro" id="IPR041367">
    <property type="entry name" value="Znf-CCCH_4"/>
</dbReference>
<comment type="caution">
    <text evidence="7">The sequence shown here is derived from an EMBL/GenBank/DDBJ whole genome shotgun (WGS) entry which is preliminary data.</text>
</comment>
<feature type="zinc finger region" description="C3H1-type" evidence="4">
    <location>
        <begin position="124"/>
        <end position="152"/>
    </location>
</feature>
<evidence type="ECO:0000256" key="4">
    <source>
        <dbReference type="PROSITE-ProRule" id="PRU00723"/>
    </source>
</evidence>
<keyword evidence="8" id="KW-1185">Reference proteome</keyword>
<keyword evidence="1 4" id="KW-0479">Metal-binding</keyword>
<evidence type="ECO:0000259" key="6">
    <source>
        <dbReference type="PROSITE" id="PS50103"/>
    </source>
</evidence>
<feature type="domain" description="C3H1-type" evidence="6">
    <location>
        <begin position="124"/>
        <end position="152"/>
    </location>
</feature>
<feature type="compositionally biased region" description="Basic and acidic residues" evidence="5">
    <location>
        <begin position="222"/>
        <end position="274"/>
    </location>
</feature>
<gene>
    <name evidence="7" type="ORF">HHUSO_G33344</name>
</gene>
<dbReference type="EMBL" id="JAHFZB010000043">
    <property type="protein sequence ID" value="KAK6468590.1"/>
    <property type="molecule type" value="Genomic_DNA"/>
</dbReference>
<dbReference type="PANTHER" id="PTHR21099">
    <property type="entry name" value="RAD201"/>
    <property type="match status" value="1"/>
</dbReference>
<sequence length="283" mass="31163">MAALGSSLVGYGVSSESESEGDADAAPPPKRPNNDSGKSGKNFLVESGDSSSDEEDGSDPEPVHVPHPASERLITQNKLPAPRLGASDPGSSVFSNPFREERNEQLSVLQRHVPLTLQPNPALIGGKRVCLLYRKQGRCRFGHKCKFAHDSDLQTPVLPVPSPAGSTQSPPAEPADHRDRSEPGQPRTGKRKPGLSNTLVPPKRSMKNYKAQRARENPGCCREGEREGERRGDRGEEREKVEGDRGERGRKERETEERRGGEREERRGEERGRESLFLVCVCF</sequence>
<protein>
    <recommendedName>
        <fullName evidence="6">C3H1-type domain-containing protein</fullName>
    </recommendedName>
</protein>
<dbReference type="Pfam" id="PF18044">
    <property type="entry name" value="zf-CCCH_4"/>
    <property type="match status" value="1"/>
</dbReference>
<accession>A0ABR0Y843</accession>
<dbReference type="Gene3D" id="4.10.1000.10">
    <property type="entry name" value="Zinc finger, CCCH-type"/>
    <property type="match status" value="1"/>
</dbReference>
<evidence type="ECO:0000256" key="3">
    <source>
        <dbReference type="ARBA" id="ARBA00022833"/>
    </source>
</evidence>
<name>A0ABR0Y843_HUSHU</name>
<organism evidence="7 8">
    <name type="scientific">Huso huso</name>
    <name type="common">Beluga</name>
    <name type="synonym">Acipenser huso</name>
    <dbReference type="NCBI Taxonomy" id="61971"/>
    <lineage>
        <taxon>Eukaryota</taxon>
        <taxon>Metazoa</taxon>
        <taxon>Chordata</taxon>
        <taxon>Craniata</taxon>
        <taxon>Vertebrata</taxon>
        <taxon>Euteleostomi</taxon>
        <taxon>Actinopterygii</taxon>
        <taxon>Chondrostei</taxon>
        <taxon>Acipenseriformes</taxon>
        <taxon>Acipenseridae</taxon>
        <taxon>Huso</taxon>
    </lineage>
</organism>
<evidence type="ECO:0000313" key="7">
    <source>
        <dbReference type="EMBL" id="KAK6468590.1"/>
    </source>
</evidence>
<dbReference type="PROSITE" id="PS50103">
    <property type="entry name" value="ZF_C3H1"/>
    <property type="match status" value="1"/>
</dbReference>